<feature type="compositionally biased region" description="Basic and acidic residues" evidence="1">
    <location>
        <begin position="1"/>
        <end position="12"/>
    </location>
</feature>
<organism evidence="2 3">
    <name type="scientific">Palleronia pontilimi</name>
    <dbReference type="NCBI Taxonomy" id="1964209"/>
    <lineage>
        <taxon>Bacteria</taxon>
        <taxon>Pseudomonadati</taxon>
        <taxon>Pseudomonadota</taxon>
        <taxon>Alphaproteobacteria</taxon>
        <taxon>Rhodobacterales</taxon>
        <taxon>Roseobacteraceae</taxon>
        <taxon>Palleronia</taxon>
    </lineage>
</organism>
<keyword evidence="3" id="KW-1185">Reference proteome</keyword>
<reference evidence="2" key="1">
    <citation type="submission" date="2020-12" db="EMBL/GenBank/DDBJ databases">
        <title>Bacterial taxonomy.</title>
        <authorList>
            <person name="Pan X."/>
        </authorList>
    </citation>
    <scope>NUCLEOTIDE SEQUENCE</scope>
    <source>
        <strain evidence="2">KCTC 52957</strain>
    </source>
</reference>
<comment type="caution">
    <text evidence="2">The sequence shown here is derived from an EMBL/GenBank/DDBJ whole genome shotgun (WGS) entry which is preliminary data.</text>
</comment>
<dbReference type="RefSeq" id="WP_198916478.1">
    <property type="nucleotide sequence ID" value="NZ_JAEKPD010000009.1"/>
</dbReference>
<dbReference type="EMBL" id="JAEKPD010000009">
    <property type="protein sequence ID" value="MBJ3763307.1"/>
    <property type="molecule type" value="Genomic_DNA"/>
</dbReference>
<accession>A0A934MA71</accession>
<gene>
    <name evidence="2" type="ORF">ILP92_11165</name>
</gene>
<sequence>MTRSSAETRSEMGHGVFQGMAKKKTKDRKQDKQSPVQVGEHHRYQIKSGNLAGTFVARAFPKPPTQARGLIAEASGATEEAAIIALHEVLDSREQRRAEDRRTDEHTGASVPSVEEYVEAIGHVALTRPQRAMLLALALSGATGLTETQMASAAGYKSQASGARSFTSAGLLIAEYLSSEAGSTDPSGDPDARSIMGFRAEPEGAGDPDLWIAHPELREAIQAVL</sequence>
<proteinExistence type="predicted"/>
<evidence type="ECO:0000313" key="3">
    <source>
        <dbReference type="Proteomes" id="UP000642488"/>
    </source>
</evidence>
<name>A0A934MA71_9RHOB</name>
<dbReference type="AlphaFoldDB" id="A0A934MA71"/>
<protein>
    <submittedName>
        <fullName evidence="2">Uncharacterized protein</fullName>
    </submittedName>
</protein>
<feature type="region of interest" description="Disordered" evidence="1">
    <location>
        <begin position="1"/>
        <end position="44"/>
    </location>
</feature>
<evidence type="ECO:0000256" key="1">
    <source>
        <dbReference type="SAM" id="MobiDB-lite"/>
    </source>
</evidence>
<evidence type="ECO:0000313" key="2">
    <source>
        <dbReference type="EMBL" id="MBJ3763307.1"/>
    </source>
</evidence>
<feature type="region of interest" description="Disordered" evidence="1">
    <location>
        <begin position="180"/>
        <end position="200"/>
    </location>
</feature>
<dbReference type="Proteomes" id="UP000642488">
    <property type="component" value="Unassembled WGS sequence"/>
</dbReference>